<evidence type="ECO:0000313" key="7">
    <source>
        <dbReference type="Proteomes" id="UP001160390"/>
    </source>
</evidence>
<dbReference type="Gene3D" id="3.90.1590.10">
    <property type="entry name" value="glutathione-dependent formaldehyde- activating enzyme (gfa)"/>
    <property type="match status" value="1"/>
</dbReference>
<keyword evidence="4" id="KW-0456">Lyase</keyword>
<dbReference type="SUPFAM" id="SSF51316">
    <property type="entry name" value="Mss4-like"/>
    <property type="match status" value="1"/>
</dbReference>
<dbReference type="InterPro" id="IPR006913">
    <property type="entry name" value="CENP-V/GFA"/>
</dbReference>
<evidence type="ECO:0000256" key="1">
    <source>
        <dbReference type="ARBA" id="ARBA00005495"/>
    </source>
</evidence>
<dbReference type="EMBL" id="CABFNP030001284">
    <property type="protein sequence ID" value="CAI6096559.1"/>
    <property type="molecule type" value="Genomic_DNA"/>
</dbReference>
<protein>
    <recommendedName>
        <fullName evidence="5">CENP-V/GFA domain-containing protein</fullName>
    </recommendedName>
</protein>
<keyword evidence="7" id="KW-1185">Reference proteome</keyword>
<dbReference type="InterPro" id="IPR011057">
    <property type="entry name" value="Mss4-like_sf"/>
</dbReference>
<reference evidence="6" key="1">
    <citation type="submission" date="2023-01" db="EMBL/GenBank/DDBJ databases">
        <authorList>
            <person name="Piombo E."/>
        </authorList>
    </citation>
    <scope>NUCLEOTIDE SEQUENCE</scope>
</reference>
<dbReference type="Pfam" id="PF04828">
    <property type="entry name" value="GFA"/>
    <property type="match status" value="1"/>
</dbReference>
<keyword evidence="3" id="KW-0862">Zinc</keyword>
<dbReference type="GO" id="GO:0046872">
    <property type="term" value="F:metal ion binding"/>
    <property type="evidence" value="ECO:0007669"/>
    <property type="project" value="UniProtKB-KW"/>
</dbReference>
<evidence type="ECO:0000313" key="6">
    <source>
        <dbReference type="EMBL" id="CAI6096559.1"/>
    </source>
</evidence>
<evidence type="ECO:0000256" key="2">
    <source>
        <dbReference type="ARBA" id="ARBA00022723"/>
    </source>
</evidence>
<comment type="caution">
    <text evidence="6">The sequence shown here is derived from an EMBL/GenBank/DDBJ whole genome shotgun (WGS) entry which is preliminary data.</text>
</comment>
<organism evidence="6 7">
    <name type="scientific">Clonostachys chloroleuca</name>
    <dbReference type="NCBI Taxonomy" id="1926264"/>
    <lineage>
        <taxon>Eukaryota</taxon>
        <taxon>Fungi</taxon>
        <taxon>Dikarya</taxon>
        <taxon>Ascomycota</taxon>
        <taxon>Pezizomycotina</taxon>
        <taxon>Sordariomycetes</taxon>
        <taxon>Hypocreomycetidae</taxon>
        <taxon>Hypocreales</taxon>
        <taxon>Bionectriaceae</taxon>
        <taxon>Clonostachys</taxon>
    </lineage>
</organism>
<dbReference type="PROSITE" id="PS51891">
    <property type="entry name" value="CENP_V_GFA"/>
    <property type="match status" value="1"/>
</dbReference>
<dbReference type="AlphaFoldDB" id="A0AA35MHA0"/>
<name>A0AA35MHA0_9HYPO</name>
<comment type="similarity">
    <text evidence="1">Belongs to the Gfa family.</text>
</comment>
<evidence type="ECO:0000256" key="3">
    <source>
        <dbReference type="ARBA" id="ARBA00022833"/>
    </source>
</evidence>
<gene>
    <name evidence="6" type="ORF">CCHLO57077_00003044</name>
</gene>
<proteinExistence type="inferred from homology"/>
<sequence>MPRGGCLCGKIRIAYYGEPNAKVISPFSAAFIRSRSPYHNHTNQESKKLNAGTYLRRAQVICHCTDCRKISGSTYGVDLLIPTDRFFVTAGDVRKYQKPADSGRILTSHFCGDCGTTLFRECYDDPSAFGGAVIVKLGVLDGEQRSVLDDAKPTAELFVGQRVGWVAPIEGAEQRAGMH</sequence>
<keyword evidence="2" id="KW-0479">Metal-binding</keyword>
<dbReference type="GO" id="GO:0016846">
    <property type="term" value="F:carbon-sulfur lyase activity"/>
    <property type="evidence" value="ECO:0007669"/>
    <property type="project" value="InterPro"/>
</dbReference>
<dbReference type="Proteomes" id="UP001160390">
    <property type="component" value="Unassembled WGS sequence"/>
</dbReference>
<dbReference type="PANTHER" id="PTHR33337:SF30">
    <property type="entry name" value="DUF636 DOMAIN PROTEIN (AFU_ORTHOLOGUE AFUA_1G03180)"/>
    <property type="match status" value="1"/>
</dbReference>
<dbReference type="PANTHER" id="PTHR33337">
    <property type="entry name" value="GFA DOMAIN-CONTAINING PROTEIN"/>
    <property type="match status" value="1"/>
</dbReference>
<accession>A0AA35MHA0</accession>
<feature type="domain" description="CENP-V/GFA" evidence="5">
    <location>
        <begin position="38"/>
        <end position="155"/>
    </location>
</feature>
<evidence type="ECO:0000259" key="5">
    <source>
        <dbReference type="PROSITE" id="PS51891"/>
    </source>
</evidence>
<evidence type="ECO:0000256" key="4">
    <source>
        <dbReference type="ARBA" id="ARBA00023239"/>
    </source>
</evidence>